<proteinExistence type="predicted"/>
<comment type="caution">
    <text evidence="1">The sequence shown here is derived from an EMBL/GenBank/DDBJ whole genome shotgun (WGS) entry which is preliminary data.</text>
</comment>
<gene>
    <name evidence="1" type="ORF">NGM99_13650</name>
</gene>
<protein>
    <submittedName>
        <fullName evidence="1">Uncharacterized protein</fullName>
    </submittedName>
</protein>
<sequence length="84" mass="9251">MSSDLNKQVERIKATILQHEREVTSDTIEHSGSPSRVTLVGLRGQLRILSWRISQLGGSARHAIDLAAIEDEASQSDPTRSELT</sequence>
<evidence type="ECO:0000313" key="1">
    <source>
        <dbReference type="EMBL" id="MCO6050823.1"/>
    </source>
</evidence>
<accession>A0ABT1C7K6</accession>
<keyword evidence="2" id="KW-1185">Reference proteome</keyword>
<evidence type="ECO:0000313" key="2">
    <source>
        <dbReference type="Proteomes" id="UP001205906"/>
    </source>
</evidence>
<dbReference type="EMBL" id="JAMXQS010000006">
    <property type="protein sequence ID" value="MCO6050823.1"/>
    <property type="molecule type" value="Genomic_DNA"/>
</dbReference>
<reference evidence="1 2" key="1">
    <citation type="submission" date="2022-06" db="EMBL/GenBank/DDBJ databases">
        <title>Mesorhizobium sp. strain RP14 Genome sequencing and assembly.</title>
        <authorList>
            <person name="Kim I."/>
        </authorList>
    </citation>
    <scope>NUCLEOTIDE SEQUENCE [LARGE SCALE GENOMIC DNA]</scope>
    <source>
        <strain evidence="2">RP14(2022)</strain>
    </source>
</reference>
<dbReference type="Proteomes" id="UP001205906">
    <property type="component" value="Unassembled WGS sequence"/>
</dbReference>
<organism evidence="1 2">
    <name type="scientific">Mesorhizobium liriopis</name>
    <dbReference type="NCBI Taxonomy" id="2953882"/>
    <lineage>
        <taxon>Bacteria</taxon>
        <taxon>Pseudomonadati</taxon>
        <taxon>Pseudomonadota</taxon>
        <taxon>Alphaproteobacteria</taxon>
        <taxon>Hyphomicrobiales</taxon>
        <taxon>Phyllobacteriaceae</taxon>
        <taxon>Mesorhizobium</taxon>
    </lineage>
</organism>
<dbReference type="RefSeq" id="WP_252819777.1">
    <property type="nucleotide sequence ID" value="NZ_JAMXQS010000006.1"/>
</dbReference>
<name>A0ABT1C7K6_9HYPH</name>